<evidence type="ECO:0000313" key="3">
    <source>
        <dbReference type="EMBL" id="MFB5193153.1"/>
    </source>
</evidence>
<dbReference type="InterPro" id="IPR002104">
    <property type="entry name" value="Integrase_catalytic"/>
</dbReference>
<dbReference type="InterPro" id="IPR013762">
    <property type="entry name" value="Integrase-like_cat_sf"/>
</dbReference>
<dbReference type="SUPFAM" id="SSF56349">
    <property type="entry name" value="DNA breaking-rejoining enzymes"/>
    <property type="match status" value="1"/>
</dbReference>
<dbReference type="Proteomes" id="UP001579974">
    <property type="component" value="Unassembled WGS sequence"/>
</dbReference>
<evidence type="ECO:0000313" key="4">
    <source>
        <dbReference type="Proteomes" id="UP001579974"/>
    </source>
</evidence>
<dbReference type="CDD" id="cd01192">
    <property type="entry name" value="INT_C_like_3"/>
    <property type="match status" value="1"/>
</dbReference>
<organism evidence="3 4">
    <name type="scientific">Alicyclobacillus fastidiosus</name>
    <dbReference type="NCBI Taxonomy" id="392011"/>
    <lineage>
        <taxon>Bacteria</taxon>
        <taxon>Bacillati</taxon>
        <taxon>Bacillota</taxon>
        <taxon>Bacilli</taxon>
        <taxon>Bacillales</taxon>
        <taxon>Alicyclobacillaceae</taxon>
        <taxon>Alicyclobacillus</taxon>
    </lineage>
</organism>
<reference evidence="3 4" key="1">
    <citation type="journal article" date="2024" name="Int. J. Mol. Sci.">
        <title>Exploration of Alicyclobacillus spp. Genome in Search of Antibiotic Resistance.</title>
        <authorList>
            <person name="Bucka-Kolendo J."/>
            <person name="Kiousi D.E."/>
            <person name="Dekowska A."/>
            <person name="Mikolajczuk-Szczyrba A."/>
            <person name="Karadedos D.M."/>
            <person name="Michael P."/>
            <person name="Galanis A."/>
            <person name="Sokolowska B."/>
        </authorList>
    </citation>
    <scope>NUCLEOTIDE SEQUENCE [LARGE SCALE GENOMIC DNA]</scope>
    <source>
        <strain evidence="3 4">KKP 3000</strain>
    </source>
</reference>
<evidence type="ECO:0000256" key="1">
    <source>
        <dbReference type="ARBA" id="ARBA00023172"/>
    </source>
</evidence>
<dbReference type="InterPro" id="IPR011010">
    <property type="entry name" value="DNA_brk_join_enz"/>
</dbReference>
<dbReference type="PANTHER" id="PTHR30349:SF82">
    <property type="entry name" value="INTEGRASE_RECOMBINASE YOEC-RELATED"/>
    <property type="match status" value="1"/>
</dbReference>
<dbReference type="Gene3D" id="1.10.443.10">
    <property type="entry name" value="Intergrase catalytic core"/>
    <property type="match status" value="1"/>
</dbReference>
<sequence length="189" mass="21645">MEFVEPIRDKRKIEAMKLVLRGSNMRDYCLFVLGINSGLRVSDLLRLNIEDVMSEKGKVLDRITIREKKTGKTKTFPISSNSKKAIEEYLEKRTSYLRSEPLFISRKGNTPIQRVQAWKALNRAAEAVGLKERVGTHTLRKTFAYHAYKQGKDITLIQKLLNHASPSVSLAYIGITQDDLDQVYLTMNL</sequence>
<name>A0ABV5ALP2_9BACL</name>
<gene>
    <name evidence="3" type="ORF">KKP3000_003099</name>
</gene>
<proteinExistence type="predicted"/>
<comment type="caution">
    <text evidence="3">The sequence shown here is derived from an EMBL/GenBank/DDBJ whole genome shotgun (WGS) entry which is preliminary data.</text>
</comment>
<feature type="domain" description="Tyr recombinase" evidence="2">
    <location>
        <begin position="1"/>
        <end position="185"/>
    </location>
</feature>
<dbReference type="EMBL" id="JBDXSU010000043">
    <property type="protein sequence ID" value="MFB5193153.1"/>
    <property type="molecule type" value="Genomic_DNA"/>
</dbReference>
<keyword evidence="1" id="KW-0233">DNA recombination</keyword>
<dbReference type="PROSITE" id="PS51898">
    <property type="entry name" value="TYR_RECOMBINASE"/>
    <property type="match status" value="1"/>
</dbReference>
<accession>A0ABV5ALP2</accession>
<dbReference type="RefSeq" id="WP_368781049.1">
    <property type="nucleotide sequence ID" value="NZ_CP162942.1"/>
</dbReference>
<dbReference type="InterPro" id="IPR050090">
    <property type="entry name" value="Tyrosine_recombinase_XerCD"/>
</dbReference>
<evidence type="ECO:0000259" key="2">
    <source>
        <dbReference type="PROSITE" id="PS51898"/>
    </source>
</evidence>
<keyword evidence="4" id="KW-1185">Reference proteome</keyword>
<protein>
    <submittedName>
        <fullName evidence="3">Site-specific integrase</fullName>
    </submittedName>
</protein>
<dbReference type="PANTHER" id="PTHR30349">
    <property type="entry name" value="PHAGE INTEGRASE-RELATED"/>
    <property type="match status" value="1"/>
</dbReference>
<dbReference type="Pfam" id="PF00589">
    <property type="entry name" value="Phage_integrase"/>
    <property type="match status" value="1"/>
</dbReference>